<keyword evidence="2 3" id="KW-0732">Signal</keyword>
<protein>
    <recommendedName>
        <fullName evidence="4">NodB homology domain-containing protein</fullName>
    </recommendedName>
</protein>
<dbReference type="STRING" id="64969.SAMN02745127_00373"/>
<organism evidence="5 6">
    <name type="scientific">Oceanospirillum multiglobuliferum</name>
    <dbReference type="NCBI Taxonomy" id="64969"/>
    <lineage>
        <taxon>Bacteria</taxon>
        <taxon>Pseudomonadati</taxon>
        <taxon>Pseudomonadota</taxon>
        <taxon>Gammaproteobacteria</taxon>
        <taxon>Oceanospirillales</taxon>
        <taxon>Oceanospirillaceae</taxon>
        <taxon>Oceanospirillum</taxon>
    </lineage>
</organism>
<dbReference type="InterPro" id="IPR011330">
    <property type="entry name" value="Glyco_hydro/deAcase_b/a-brl"/>
</dbReference>
<gene>
    <name evidence="5" type="ORF">BTE48_02335</name>
</gene>
<dbReference type="InterPro" id="IPR002509">
    <property type="entry name" value="NODB_dom"/>
</dbReference>
<dbReference type="PROSITE" id="PS51677">
    <property type="entry name" value="NODB"/>
    <property type="match status" value="1"/>
</dbReference>
<dbReference type="Pfam" id="PF01522">
    <property type="entry name" value="Polysacc_deac_1"/>
    <property type="match status" value="1"/>
</dbReference>
<comment type="subcellular location">
    <subcellularLocation>
        <location evidence="1">Secreted</location>
    </subcellularLocation>
</comment>
<dbReference type="GO" id="GO:0005576">
    <property type="term" value="C:extracellular region"/>
    <property type="evidence" value="ECO:0007669"/>
    <property type="project" value="UniProtKB-SubCell"/>
</dbReference>
<evidence type="ECO:0000256" key="1">
    <source>
        <dbReference type="ARBA" id="ARBA00004613"/>
    </source>
</evidence>
<evidence type="ECO:0000256" key="2">
    <source>
        <dbReference type="ARBA" id="ARBA00022729"/>
    </source>
</evidence>
<dbReference type="GO" id="GO:0005975">
    <property type="term" value="P:carbohydrate metabolic process"/>
    <property type="evidence" value="ECO:0007669"/>
    <property type="project" value="InterPro"/>
</dbReference>
<dbReference type="Proteomes" id="UP000191418">
    <property type="component" value="Unassembled WGS sequence"/>
</dbReference>
<evidence type="ECO:0000313" key="6">
    <source>
        <dbReference type="Proteomes" id="UP000191418"/>
    </source>
</evidence>
<keyword evidence="6" id="KW-1185">Reference proteome</keyword>
<reference evidence="5 6" key="1">
    <citation type="submission" date="2017-01" db="EMBL/GenBank/DDBJ databases">
        <title>Genome Sequencing of a Marine Spirillum, Oceanospirillum multiglobuliferum ATCC 33336, from Japan.</title>
        <authorList>
            <person name="Carney J.G."/>
            <person name="Trachtenberg A.M."/>
            <person name="Rheaume B.A."/>
            <person name="Linnane J.D."/>
            <person name="Pitts N.L."/>
            <person name="Mykles D.L."/>
            <person name="Maclea K.S."/>
        </authorList>
    </citation>
    <scope>NUCLEOTIDE SEQUENCE [LARGE SCALE GENOMIC DNA]</scope>
    <source>
        <strain evidence="5 6">ATCC 33336</strain>
    </source>
</reference>
<comment type="caution">
    <text evidence="5">The sequence shown here is derived from an EMBL/GenBank/DDBJ whole genome shotgun (WGS) entry which is preliminary data.</text>
</comment>
<dbReference type="PANTHER" id="PTHR34216">
    <property type="match status" value="1"/>
</dbReference>
<dbReference type="AlphaFoldDB" id="A0A1T4L9U6"/>
<dbReference type="InterPro" id="IPR051398">
    <property type="entry name" value="Polysacch_Deacetylase"/>
</dbReference>
<feature type="signal peptide" evidence="3">
    <location>
        <begin position="1"/>
        <end position="25"/>
    </location>
</feature>
<dbReference type="GO" id="GO:0016810">
    <property type="term" value="F:hydrolase activity, acting on carbon-nitrogen (but not peptide) bonds"/>
    <property type="evidence" value="ECO:0007669"/>
    <property type="project" value="InterPro"/>
</dbReference>
<evidence type="ECO:0000259" key="4">
    <source>
        <dbReference type="PROSITE" id="PS51677"/>
    </source>
</evidence>
<sequence>MRNFKLLQFIPLLLLLNLLSTNTYAARHAVVLQYQHISDRTPPSRSTPKQDFIEHLNYIEQKGYTVWPLEKVIDALKKKRTIPDKTLAITFDNAYVSVYEEAMPELARRQMPFTVFVAAAPILKEHPLYMSWAQLRKIQKAGGTIGSMGITGSNFAKPMPEELKTEQLARIEKDIQLNEIALEKYLGVKPNLLAYPEGQTDESIEKLVSKMGYSAFGLHQGPASRYTSLAYLPRFMATGSANNINNLSVKLSSLPLPVRKVKAEKRILPNTEKYPELNVELLSGSYVLSGLRCQNSEGLPVTSYLTDGKRPGFILKSKLSEKIGAIEYICTLPHDKSSRSYWFSHTWIRPDAEGRW</sequence>
<dbReference type="CDD" id="cd10973">
    <property type="entry name" value="CE4_DAC_u4_5s"/>
    <property type="match status" value="1"/>
</dbReference>
<proteinExistence type="predicted"/>
<dbReference type="EMBL" id="MTSM01000002">
    <property type="protein sequence ID" value="OPX56742.1"/>
    <property type="molecule type" value="Genomic_DNA"/>
</dbReference>
<accession>A0A1T4L9U6</accession>
<dbReference type="SUPFAM" id="SSF88713">
    <property type="entry name" value="Glycoside hydrolase/deacetylase"/>
    <property type="match status" value="1"/>
</dbReference>
<dbReference type="Gene3D" id="3.20.20.370">
    <property type="entry name" value="Glycoside hydrolase/deacetylase"/>
    <property type="match status" value="1"/>
</dbReference>
<dbReference type="OrthoDB" id="9814639at2"/>
<feature type="domain" description="NodB homology" evidence="4">
    <location>
        <begin position="85"/>
        <end position="356"/>
    </location>
</feature>
<dbReference type="PANTHER" id="PTHR34216:SF3">
    <property type="entry name" value="POLY-BETA-1,6-N-ACETYL-D-GLUCOSAMINE N-DEACETYLASE"/>
    <property type="match status" value="1"/>
</dbReference>
<feature type="chain" id="PRO_5030034817" description="NodB homology domain-containing protein" evidence="3">
    <location>
        <begin position="26"/>
        <end position="356"/>
    </location>
</feature>
<dbReference type="RefSeq" id="WP_078743993.1">
    <property type="nucleotide sequence ID" value="NZ_FUXG01000002.1"/>
</dbReference>
<evidence type="ECO:0000256" key="3">
    <source>
        <dbReference type="SAM" id="SignalP"/>
    </source>
</evidence>
<evidence type="ECO:0000313" key="5">
    <source>
        <dbReference type="EMBL" id="OPX56742.1"/>
    </source>
</evidence>
<name>A0A1T4L9U6_9GAMM</name>